<dbReference type="EMBL" id="CP002394">
    <property type="protein sequence ID" value="ADU30308.1"/>
    <property type="molecule type" value="Genomic_DNA"/>
</dbReference>
<keyword evidence="1" id="KW-1133">Transmembrane helix</keyword>
<dbReference type="RefSeq" id="WP_013488644.1">
    <property type="nucleotide sequence ID" value="NC_014829.1"/>
</dbReference>
<evidence type="ECO:0000313" key="3">
    <source>
        <dbReference type="Proteomes" id="UP000001401"/>
    </source>
</evidence>
<accession>E6U0Z6</accession>
<evidence type="ECO:0000256" key="1">
    <source>
        <dbReference type="SAM" id="Phobius"/>
    </source>
</evidence>
<reference evidence="2 3" key="1">
    <citation type="submission" date="2010-12" db="EMBL/GenBank/DDBJ databases">
        <title>Complete sequence of Bacillus cellulosilyticus DSM 2522.</title>
        <authorList>
            <consortium name="US DOE Joint Genome Institute"/>
            <person name="Lucas S."/>
            <person name="Copeland A."/>
            <person name="Lapidus A."/>
            <person name="Cheng J.-F."/>
            <person name="Bruce D."/>
            <person name="Goodwin L."/>
            <person name="Pitluck S."/>
            <person name="Chertkov O."/>
            <person name="Detter J.C."/>
            <person name="Han C."/>
            <person name="Tapia R."/>
            <person name="Land M."/>
            <person name="Hauser L."/>
            <person name="Jeffries C."/>
            <person name="Kyrpides N."/>
            <person name="Ivanova N."/>
            <person name="Mikhailova N."/>
            <person name="Brumm P."/>
            <person name="Mead D."/>
            <person name="Woyke T."/>
        </authorList>
    </citation>
    <scope>NUCLEOTIDE SEQUENCE [LARGE SCALE GENOMIC DNA]</scope>
    <source>
        <strain evidence="3">ATCC 21833 / DSM 2522 / FERM P-1141 / JCM 9156 / N-4</strain>
    </source>
</reference>
<evidence type="ECO:0000313" key="2">
    <source>
        <dbReference type="EMBL" id="ADU30308.1"/>
    </source>
</evidence>
<keyword evidence="1" id="KW-0812">Transmembrane</keyword>
<feature type="transmembrane region" description="Helical" evidence="1">
    <location>
        <begin position="30"/>
        <end position="48"/>
    </location>
</feature>
<dbReference type="Proteomes" id="UP000001401">
    <property type="component" value="Chromosome"/>
</dbReference>
<organism evidence="2 3">
    <name type="scientific">Evansella cellulosilytica (strain ATCC 21833 / DSM 2522 / FERM P-1141 / JCM 9156 / N-4)</name>
    <name type="common">Bacillus cellulosilyticus</name>
    <dbReference type="NCBI Taxonomy" id="649639"/>
    <lineage>
        <taxon>Bacteria</taxon>
        <taxon>Bacillati</taxon>
        <taxon>Bacillota</taxon>
        <taxon>Bacilli</taxon>
        <taxon>Bacillales</taxon>
        <taxon>Bacillaceae</taxon>
        <taxon>Evansella</taxon>
    </lineage>
</organism>
<dbReference type="STRING" id="649639.Bcell_2046"/>
<protein>
    <submittedName>
        <fullName evidence="2">Uncharacterized protein</fullName>
    </submittedName>
</protein>
<proteinExistence type="predicted"/>
<keyword evidence="3" id="KW-1185">Reference proteome</keyword>
<dbReference type="HOGENOM" id="CLU_2696770_0_0_9"/>
<name>E6U0Z6_EVAC2</name>
<dbReference type="AlphaFoldDB" id="E6U0Z6"/>
<dbReference type="KEGG" id="bco:Bcell_2046"/>
<sequence>MLEIMIVSVILISTYFFWKKELKKKLKFRIQYLLISSITFLVSFFFVIEGSLDWYTSFLYRTFGYFTKLVIGI</sequence>
<gene>
    <name evidence="2" type="ordered locus">Bcell_2046</name>
</gene>
<keyword evidence="1" id="KW-0472">Membrane</keyword>